<evidence type="ECO:0000256" key="3">
    <source>
        <dbReference type="ARBA" id="ARBA00022705"/>
    </source>
</evidence>
<name>A0A9E7DBT7_9ACTO</name>
<proteinExistence type="inferred from homology"/>
<evidence type="ECO:0000256" key="8">
    <source>
        <dbReference type="ARBA" id="ARBA00023125"/>
    </source>
</evidence>
<dbReference type="Gene3D" id="1.10.10.10">
    <property type="entry name" value="Winged helix-like DNA-binding domain superfamily/Winged helix DNA-binding domain"/>
    <property type="match status" value="1"/>
</dbReference>
<dbReference type="SUPFAM" id="SSF51306">
    <property type="entry name" value="LexA/Signal peptidase"/>
    <property type="match status" value="1"/>
</dbReference>
<comment type="subunit">
    <text evidence="12">Homodimer.</text>
</comment>
<evidence type="ECO:0000259" key="14">
    <source>
        <dbReference type="Pfam" id="PF00717"/>
    </source>
</evidence>
<keyword evidence="3 12" id="KW-0235">DNA replication</keyword>
<comment type="similarity">
    <text evidence="1 12 13">Belongs to the peptidase S24 family.</text>
</comment>
<evidence type="ECO:0000256" key="2">
    <source>
        <dbReference type="ARBA" id="ARBA00022491"/>
    </source>
</evidence>
<dbReference type="PRINTS" id="PR00726">
    <property type="entry name" value="LEXASERPTASE"/>
</dbReference>
<keyword evidence="6 12" id="KW-0068">Autocatalytic cleavage</keyword>
<dbReference type="AlphaFoldDB" id="A0A9E7DBT7"/>
<dbReference type="GO" id="GO:0006260">
    <property type="term" value="P:DNA replication"/>
    <property type="evidence" value="ECO:0007669"/>
    <property type="project" value="UniProtKB-UniRule"/>
</dbReference>
<keyword evidence="11 12" id="KW-0742">SOS response</keyword>
<feature type="domain" description="Peptidase S24/S26A/S26B/S26C" evidence="14">
    <location>
        <begin position="106"/>
        <end position="222"/>
    </location>
</feature>
<dbReference type="Gene3D" id="2.10.109.10">
    <property type="entry name" value="Umud Fragment, subunit A"/>
    <property type="match status" value="1"/>
</dbReference>
<evidence type="ECO:0000256" key="9">
    <source>
        <dbReference type="ARBA" id="ARBA00023163"/>
    </source>
</evidence>
<evidence type="ECO:0000256" key="4">
    <source>
        <dbReference type="ARBA" id="ARBA00022763"/>
    </source>
</evidence>
<keyword evidence="10 12" id="KW-0234">DNA repair</keyword>
<dbReference type="PANTHER" id="PTHR33516">
    <property type="entry name" value="LEXA REPRESSOR"/>
    <property type="match status" value="1"/>
</dbReference>
<dbReference type="GO" id="GO:0009432">
    <property type="term" value="P:SOS response"/>
    <property type="evidence" value="ECO:0007669"/>
    <property type="project" value="UniProtKB-UniRule"/>
</dbReference>
<dbReference type="FunFam" id="2.10.109.10:FF:000001">
    <property type="entry name" value="LexA repressor"/>
    <property type="match status" value="1"/>
</dbReference>
<dbReference type="EC" id="3.4.21.88" evidence="12"/>
<sequence>MDSKRLIYKNLDKRAQAVYDFVREAVSAKGYPPSLREIGAGVGLTSPSSVKHQMDKLERLGLLRRDPNRPRAIEVVALDTGHDTSEHAIGNVVHMHAGQTETVSVPLVGQIAAGSPILAQEHLEEYYEIPRALTGSGDLFMLKVQGDSMIDAAICDGDWVVVRAQPDANNGDIVAALLNLDEGPTATVKVLSRRDGHQWLLPRNNAYAPIDGDQAMIMGKVVTVLRSL</sequence>
<dbReference type="InterPro" id="IPR036390">
    <property type="entry name" value="WH_DNA-bd_sf"/>
</dbReference>
<evidence type="ECO:0000256" key="6">
    <source>
        <dbReference type="ARBA" id="ARBA00022813"/>
    </source>
</evidence>
<dbReference type="KEGG" id="agh:M3I41_05165"/>
<dbReference type="InterPro" id="IPR015927">
    <property type="entry name" value="Peptidase_S24_S26A/B/C"/>
</dbReference>
<keyword evidence="7 12" id="KW-0805">Transcription regulation</keyword>
<dbReference type="HAMAP" id="MF_00015">
    <property type="entry name" value="LexA"/>
    <property type="match status" value="1"/>
</dbReference>
<dbReference type="SUPFAM" id="SSF46785">
    <property type="entry name" value="Winged helix' DNA-binding domain"/>
    <property type="match status" value="1"/>
</dbReference>
<organism evidence="16 17">
    <name type="scientific">Actinomyces graevenitzii</name>
    <dbReference type="NCBI Taxonomy" id="55565"/>
    <lineage>
        <taxon>Bacteria</taxon>
        <taxon>Bacillati</taxon>
        <taxon>Actinomycetota</taxon>
        <taxon>Actinomycetes</taxon>
        <taxon>Actinomycetales</taxon>
        <taxon>Actinomycetaceae</taxon>
        <taxon>Actinomyces</taxon>
    </lineage>
</organism>
<keyword evidence="5 12" id="KW-0378">Hydrolase</keyword>
<dbReference type="GO" id="GO:0006508">
    <property type="term" value="P:proteolysis"/>
    <property type="evidence" value="ECO:0007669"/>
    <property type="project" value="InterPro"/>
</dbReference>
<evidence type="ECO:0000256" key="11">
    <source>
        <dbReference type="ARBA" id="ARBA00023236"/>
    </source>
</evidence>
<dbReference type="CDD" id="cd06529">
    <property type="entry name" value="S24_LexA-like"/>
    <property type="match status" value="1"/>
</dbReference>
<evidence type="ECO:0000259" key="15">
    <source>
        <dbReference type="Pfam" id="PF01726"/>
    </source>
</evidence>
<dbReference type="InterPro" id="IPR039418">
    <property type="entry name" value="LexA-like"/>
</dbReference>
<dbReference type="Proteomes" id="UP000830236">
    <property type="component" value="Chromosome"/>
</dbReference>
<keyword evidence="4 12" id="KW-0227">DNA damage</keyword>
<dbReference type="Pfam" id="PF00717">
    <property type="entry name" value="Peptidase_S24"/>
    <property type="match status" value="1"/>
</dbReference>
<dbReference type="GO" id="GO:0045892">
    <property type="term" value="P:negative regulation of DNA-templated transcription"/>
    <property type="evidence" value="ECO:0007669"/>
    <property type="project" value="UniProtKB-UniRule"/>
</dbReference>
<accession>A0A9E7DBT7</accession>
<comment type="catalytic activity">
    <reaction evidence="12">
        <text>Hydrolysis of Ala-|-Gly bond in repressor LexA.</text>
        <dbReference type="EC" id="3.4.21.88"/>
    </reaction>
</comment>
<dbReference type="InterPro" id="IPR036286">
    <property type="entry name" value="LexA/Signal_pep-like_sf"/>
</dbReference>
<evidence type="ECO:0000256" key="10">
    <source>
        <dbReference type="ARBA" id="ARBA00023204"/>
    </source>
</evidence>
<evidence type="ECO:0000256" key="5">
    <source>
        <dbReference type="ARBA" id="ARBA00022801"/>
    </source>
</evidence>
<dbReference type="InterPro" id="IPR050077">
    <property type="entry name" value="LexA_repressor"/>
</dbReference>
<dbReference type="InterPro" id="IPR006199">
    <property type="entry name" value="LexA_DNA-bd_dom"/>
</dbReference>
<dbReference type="InterPro" id="IPR006200">
    <property type="entry name" value="LexA"/>
</dbReference>
<keyword evidence="9 12" id="KW-0804">Transcription</keyword>
<dbReference type="Pfam" id="PF01726">
    <property type="entry name" value="LexA_DNA_bind"/>
    <property type="match status" value="1"/>
</dbReference>
<dbReference type="EMBL" id="CP097095">
    <property type="protein sequence ID" value="UQF79006.1"/>
    <property type="molecule type" value="Genomic_DNA"/>
</dbReference>
<feature type="DNA-binding region" description="H-T-H motif" evidence="12">
    <location>
        <begin position="35"/>
        <end position="55"/>
    </location>
</feature>
<evidence type="ECO:0000256" key="1">
    <source>
        <dbReference type="ARBA" id="ARBA00007484"/>
    </source>
</evidence>
<dbReference type="PANTHER" id="PTHR33516:SF2">
    <property type="entry name" value="LEXA REPRESSOR-RELATED"/>
    <property type="match status" value="1"/>
</dbReference>
<keyword evidence="8 12" id="KW-0238">DNA-binding</keyword>
<dbReference type="NCBIfam" id="TIGR00498">
    <property type="entry name" value="lexA"/>
    <property type="match status" value="1"/>
</dbReference>
<feature type="active site" description="For autocatalytic cleavage activity" evidence="12">
    <location>
        <position position="189"/>
    </location>
</feature>
<feature type="domain" description="LexA repressor DNA-binding" evidence="15">
    <location>
        <begin position="9"/>
        <end position="72"/>
    </location>
</feature>
<evidence type="ECO:0000256" key="13">
    <source>
        <dbReference type="RuleBase" id="RU003991"/>
    </source>
</evidence>
<evidence type="ECO:0000256" key="12">
    <source>
        <dbReference type="HAMAP-Rule" id="MF_00015"/>
    </source>
</evidence>
<gene>
    <name evidence="12 16" type="primary">lexA</name>
    <name evidence="16" type="ORF">M3I41_05165</name>
</gene>
<evidence type="ECO:0000313" key="17">
    <source>
        <dbReference type="Proteomes" id="UP000830236"/>
    </source>
</evidence>
<evidence type="ECO:0000313" key="16">
    <source>
        <dbReference type="EMBL" id="UQF79006.1"/>
    </source>
</evidence>
<dbReference type="GO" id="GO:0006281">
    <property type="term" value="P:DNA repair"/>
    <property type="evidence" value="ECO:0007669"/>
    <property type="project" value="UniProtKB-UniRule"/>
</dbReference>
<protein>
    <recommendedName>
        <fullName evidence="12">LexA repressor</fullName>
        <ecNumber evidence="12">3.4.21.88</ecNumber>
    </recommendedName>
</protein>
<keyword evidence="2 12" id="KW-0678">Repressor</keyword>
<feature type="active site" description="For autocatalytic cleavage activity" evidence="12">
    <location>
        <position position="148"/>
    </location>
</feature>
<comment type="function">
    <text evidence="12">Represses a number of genes involved in the response to DNA damage (SOS response), including recA and lexA. In the presence of single-stranded DNA, RecA interacts with LexA causing an autocatalytic cleavage which disrupts the DNA-binding part of LexA, leading to derepression of the SOS regulon and eventually DNA repair.</text>
</comment>
<dbReference type="InterPro" id="IPR006197">
    <property type="entry name" value="Peptidase_S24_LexA"/>
</dbReference>
<dbReference type="GO" id="GO:0004252">
    <property type="term" value="F:serine-type endopeptidase activity"/>
    <property type="evidence" value="ECO:0007669"/>
    <property type="project" value="UniProtKB-UniRule"/>
</dbReference>
<dbReference type="GO" id="GO:0003677">
    <property type="term" value="F:DNA binding"/>
    <property type="evidence" value="ECO:0007669"/>
    <property type="project" value="UniProtKB-UniRule"/>
</dbReference>
<evidence type="ECO:0000256" key="7">
    <source>
        <dbReference type="ARBA" id="ARBA00023015"/>
    </source>
</evidence>
<reference evidence="16" key="1">
    <citation type="submission" date="2022-05" db="EMBL/GenBank/DDBJ databases">
        <title>Using nanopore sequencing to obtain complete genomes from saliva samples.</title>
        <authorList>
            <person name="Baker J.L."/>
        </authorList>
    </citation>
    <scope>NUCLEOTIDE SEQUENCE</scope>
    <source>
        <strain evidence="16">JCVI-JB-Ag32</strain>
    </source>
</reference>
<dbReference type="InterPro" id="IPR036388">
    <property type="entry name" value="WH-like_DNA-bd_sf"/>
</dbReference>
<feature type="site" description="Cleavage; by autolysis" evidence="12">
    <location>
        <begin position="113"/>
        <end position="114"/>
    </location>
</feature>